<reference evidence="2" key="1">
    <citation type="submission" date="2020-11" db="EMBL/GenBank/DDBJ databases">
        <title>Isolation and identification of active actinomycetes.</title>
        <authorList>
            <person name="Sun X."/>
        </authorList>
    </citation>
    <scope>NUCLEOTIDE SEQUENCE</scope>
    <source>
        <strain evidence="2">NEAU-A11</strain>
    </source>
</reference>
<dbReference type="PANTHER" id="PTHR38048:SF1">
    <property type="entry name" value="HEMERYTHRIN-LIKE DOMAIN-CONTAINING PROTEIN"/>
    <property type="match status" value="1"/>
</dbReference>
<dbReference type="InterPro" id="IPR012312">
    <property type="entry name" value="Hemerythrin-like"/>
</dbReference>
<accession>A0A931FYU7</accession>
<dbReference type="PANTHER" id="PTHR38048">
    <property type="entry name" value="EXPRESSED PROTEIN"/>
    <property type="match status" value="1"/>
</dbReference>
<evidence type="ECO:0000313" key="2">
    <source>
        <dbReference type="EMBL" id="MBG0564973.1"/>
    </source>
</evidence>
<evidence type="ECO:0000259" key="1">
    <source>
        <dbReference type="Pfam" id="PF01814"/>
    </source>
</evidence>
<dbReference type="CDD" id="cd12108">
    <property type="entry name" value="Hr-like"/>
    <property type="match status" value="1"/>
</dbReference>
<evidence type="ECO:0000313" key="3">
    <source>
        <dbReference type="Proteomes" id="UP000598146"/>
    </source>
</evidence>
<comment type="caution">
    <text evidence="2">The sequence shown here is derived from an EMBL/GenBank/DDBJ whole genome shotgun (WGS) entry which is preliminary data.</text>
</comment>
<dbReference type="AlphaFoldDB" id="A0A931FYU7"/>
<feature type="domain" description="Hemerythrin-like" evidence="1">
    <location>
        <begin position="13"/>
        <end position="143"/>
    </location>
</feature>
<organism evidence="2 3">
    <name type="scientific">Actinoplanes aureus</name>
    <dbReference type="NCBI Taxonomy" id="2792083"/>
    <lineage>
        <taxon>Bacteria</taxon>
        <taxon>Bacillati</taxon>
        <taxon>Actinomycetota</taxon>
        <taxon>Actinomycetes</taxon>
        <taxon>Micromonosporales</taxon>
        <taxon>Micromonosporaceae</taxon>
        <taxon>Actinoplanes</taxon>
    </lineage>
</organism>
<proteinExistence type="predicted"/>
<dbReference type="RefSeq" id="WP_196416760.1">
    <property type="nucleotide sequence ID" value="NZ_JADQTO010000013.1"/>
</dbReference>
<name>A0A931FYU7_9ACTN</name>
<dbReference type="EMBL" id="JADQTO010000013">
    <property type="protein sequence ID" value="MBG0564973.1"/>
    <property type="molecule type" value="Genomic_DNA"/>
</dbReference>
<dbReference type="Pfam" id="PF01814">
    <property type="entry name" value="Hemerythrin"/>
    <property type="match status" value="1"/>
</dbReference>
<dbReference type="Gene3D" id="1.20.120.520">
    <property type="entry name" value="nmb1532 protein domain like"/>
    <property type="match status" value="1"/>
</dbReference>
<sequence>MTSWDRVAAFGNQLLEVHIWLREMLDDLTDGIDDYFAGRGLPPTDLRAHCLAFCSALTRHHTGEDRTAFPAIAAEVPELRQVLSELKTDHNQIEWLLGNLRKLLDGLPEQPDPAAEPKVRAELVALSAVIQTHFIYEEKKLIAVLNDMNVPEWRANPPAFLQLEE</sequence>
<protein>
    <submittedName>
        <fullName evidence="2">Hemerythrin domain-containing protein</fullName>
    </submittedName>
</protein>
<dbReference type="Proteomes" id="UP000598146">
    <property type="component" value="Unassembled WGS sequence"/>
</dbReference>
<gene>
    <name evidence="2" type="ORF">I4J89_26330</name>
</gene>
<keyword evidence="3" id="KW-1185">Reference proteome</keyword>
<dbReference type="InterPro" id="IPR053206">
    <property type="entry name" value="Dimeric_xanthone_biosynth"/>
</dbReference>